<sequence>MTDLTSSATGTGRELVAFRIGQQEFAIDITLVREIRGWTAETSIPRAPDFVRGVVNLRGAVLPILDLAARLGLPPAEPSARHVIMVVQMGQQTLGLLVDEVADIQLANDGLIQPTPEVGSELVRQFVRGVLAVDGRMIVLIALDDILPSPSHGVIAA</sequence>
<comment type="caution">
    <text evidence="2">The sequence shown here is derived from an EMBL/GenBank/DDBJ whole genome shotgun (WGS) entry which is preliminary data.</text>
</comment>
<dbReference type="CDD" id="cd00732">
    <property type="entry name" value="CheW"/>
    <property type="match status" value="1"/>
</dbReference>
<dbReference type="Proteomes" id="UP001596056">
    <property type="component" value="Unassembled WGS sequence"/>
</dbReference>
<dbReference type="PANTHER" id="PTHR22617">
    <property type="entry name" value="CHEMOTAXIS SENSOR HISTIDINE KINASE-RELATED"/>
    <property type="match status" value="1"/>
</dbReference>
<dbReference type="Pfam" id="PF01584">
    <property type="entry name" value="CheW"/>
    <property type="match status" value="1"/>
</dbReference>
<dbReference type="Gene3D" id="2.40.50.180">
    <property type="entry name" value="CheA-289, Domain 4"/>
    <property type="match status" value="1"/>
</dbReference>
<dbReference type="EMBL" id="JBHSNA010000031">
    <property type="protein sequence ID" value="MFC5568225.1"/>
    <property type="molecule type" value="Genomic_DNA"/>
</dbReference>
<reference evidence="3" key="1">
    <citation type="journal article" date="2019" name="Int. J. Syst. Evol. Microbiol.">
        <title>The Global Catalogue of Microorganisms (GCM) 10K type strain sequencing project: providing services to taxonomists for standard genome sequencing and annotation.</title>
        <authorList>
            <consortium name="The Broad Institute Genomics Platform"/>
            <consortium name="The Broad Institute Genome Sequencing Center for Infectious Disease"/>
            <person name="Wu L."/>
            <person name="Ma J."/>
        </authorList>
    </citation>
    <scope>NUCLEOTIDE SEQUENCE [LARGE SCALE GENOMIC DNA]</scope>
    <source>
        <strain evidence="3">KACC 11588</strain>
    </source>
</reference>
<dbReference type="RefSeq" id="WP_209843256.1">
    <property type="nucleotide sequence ID" value="NZ_JAGGJP010000027.1"/>
</dbReference>
<keyword evidence="3" id="KW-1185">Reference proteome</keyword>
<dbReference type="SMART" id="SM00260">
    <property type="entry name" value="CheW"/>
    <property type="match status" value="1"/>
</dbReference>
<evidence type="ECO:0000259" key="1">
    <source>
        <dbReference type="PROSITE" id="PS50851"/>
    </source>
</evidence>
<feature type="domain" description="CheW-like" evidence="1">
    <location>
        <begin position="12"/>
        <end position="152"/>
    </location>
</feature>
<evidence type="ECO:0000313" key="3">
    <source>
        <dbReference type="Proteomes" id="UP001596056"/>
    </source>
</evidence>
<accession>A0ABW0SGW6</accession>
<dbReference type="SUPFAM" id="SSF50341">
    <property type="entry name" value="CheW-like"/>
    <property type="match status" value="1"/>
</dbReference>
<dbReference type="InterPro" id="IPR036061">
    <property type="entry name" value="CheW-like_dom_sf"/>
</dbReference>
<dbReference type="InterPro" id="IPR039315">
    <property type="entry name" value="CheW"/>
</dbReference>
<dbReference type="Gene3D" id="2.30.30.40">
    <property type="entry name" value="SH3 Domains"/>
    <property type="match status" value="1"/>
</dbReference>
<gene>
    <name evidence="2" type="ORF">ACFPOC_17615</name>
</gene>
<dbReference type="PANTHER" id="PTHR22617:SF23">
    <property type="entry name" value="CHEMOTAXIS PROTEIN CHEW"/>
    <property type="match status" value="1"/>
</dbReference>
<organism evidence="2 3">
    <name type="scientific">Rubellimicrobium aerolatum</name>
    <dbReference type="NCBI Taxonomy" id="490979"/>
    <lineage>
        <taxon>Bacteria</taxon>
        <taxon>Pseudomonadati</taxon>
        <taxon>Pseudomonadota</taxon>
        <taxon>Alphaproteobacteria</taxon>
        <taxon>Rhodobacterales</taxon>
        <taxon>Roseobacteraceae</taxon>
        <taxon>Rubellimicrobium</taxon>
    </lineage>
</organism>
<proteinExistence type="predicted"/>
<dbReference type="InterPro" id="IPR002545">
    <property type="entry name" value="CheW-lke_dom"/>
</dbReference>
<name>A0ABW0SGW6_9RHOB</name>
<evidence type="ECO:0000313" key="2">
    <source>
        <dbReference type="EMBL" id="MFC5568225.1"/>
    </source>
</evidence>
<protein>
    <submittedName>
        <fullName evidence="2">Chemotaxis protein CheW</fullName>
    </submittedName>
</protein>
<dbReference type="PROSITE" id="PS50851">
    <property type="entry name" value="CHEW"/>
    <property type="match status" value="1"/>
</dbReference>